<dbReference type="AlphaFoldDB" id="A0A5P8W769"/>
<accession>A0A5P8W769</accession>
<dbReference type="EMBL" id="CP045226">
    <property type="protein sequence ID" value="QFS48623.1"/>
    <property type="molecule type" value="Genomic_DNA"/>
</dbReference>
<name>A0A5P8W769_9NOSO</name>
<proteinExistence type="predicted"/>
<dbReference type="Proteomes" id="UP000326678">
    <property type="component" value="Chromosome Gxm1"/>
</dbReference>
<evidence type="ECO:0000313" key="2">
    <source>
        <dbReference type="Proteomes" id="UP000326678"/>
    </source>
</evidence>
<dbReference type="RefSeq" id="WP_181985149.1">
    <property type="nucleotide sequence ID" value="NZ_CP045226.1"/>
</dbReference>
<protein>
    <submittedName>
        <fullName evidence="1">Uncharacterized protein</fullName>
    </submittedName>
</protein>
<keyword evidence="2" id="KW-1185">Reference proteome</keyword>
<organism evidence="1 2">
    <name type="scientific">Nostoc sphaeroides CCNUC1</name>
    <dbReference type="NCBI Taxonomy" id="2653204"/>
    <lineage>
        <taxon>Bacteria</taxon>
        <taxon>Bacillati</taxon>
        <taxon>Cyanobacteriota</taxon>
        <taxon>Cyanophyceae</taxon>
        <taxon>Nostocales</taxon>
        <taxon>Nostocaceae</taxon>
        <taxon>Nostoc</taxon>
    </lineage>
</organism>
<evidence type="ECO:0000313" key="1">
    <source>
        <dbReference type="EMBL" id="QFS48623.1"/>
    </source>
</evidence>
<reference evidence="1 2" key="1">
    <citation type="submission" date="2019-10" db="EMBL/GenBank/DDBJ databases">
        <title>Genomic and transcriptomic insights into the perfect genentic adaptation of a filamentous nitrogen-fixing cyanobacterium to rice fields.</title>
        <authorList>
            <person name="Chen Z."/>
        </authorList>
    </citation>
    <scope>NUCLEOTIDE SEQUENCE [LARGE SCALE GENOMIC DNA]</scope>
    <source>
        <strain evidence="1">CCNUC1</strain>
    </source>
</reference>
<sequence>MKRLSSADLVACASHHTPSWRQLPANSSLIGGLPFFFGSDIFAQSQL</sequence>
<dbReference type="KEGG" id="nsh:GXM_06117"/>
<gene>
    <name evidence="1" type="ORF">GXM_06117</name>
</gene>